<dbReference type="CDD" id="cd06260">
    <property type="entry name" value="DUF820-like"/>
    <property type="match status" value="1"/>
</dbReference>
<dbReference type="SUPFAM" id="SSF52980">
    <property type="entry name" value="Restriction endonuclease-like"/>
    <property type="match status" value="1"/>
</dbReference>
<feature type="domain" description="Putative restriction endonuclease" evidence="1">
    <location>
        <begin position="28"/>
        <end position="199"/>
    </location>
</feature>
<organism evidence="2 3">
    <name type="scientific">Puia dinghuensis</name>
    <dbReference type="NCBI Taxonomy" id="1792502"/>
    <lineage>
        <taxon>Bacteria</taxon>
        <taxon>Pseudomonadati</taxon>
        <taxon>Bacteroidota</taxon>
        <taxon>Chitinophagia</taxon>
        <taxon>Chitinophagales</taxon>
        <taxon>Chitinophagaceae</taxon>
        <taxon>Puia</taxon>
    </lineage>
</organism>
<evidence type="ECO:0000313" key="2">
    <source>
        <dbReference type="EMBL" id="GGA89578.1"/>
    </source>
</evidence>
<evidence type="ECO:0000313" key="3">
    <source>
        <dbReference type="Proteomes" id="UP000607559"/>
    </source>
</evidence>
<name>A0A8J2U9Y8_9BACT</name>
<sequence length="205" mass="23407">MLTIYNHEEDRYQQVEEPDPSLTYTYADYYRWRFLERLELLRGKIFKLAAANTIHQRLALKLAVSLYGHLKGCPCEAFIAPFDVRLPVKNRKRDDQVTTVVQPDVCVVCDPQKVDSRGVCGAPDLIIEILSPSNSQYDVCDKYDVYQESGVREYWVVSPMQENVMVSLLQADGKYDASTIHKPGDTLHATAVPGFSLDIRQLFTQ</sequence>
<dbReference type="Gene3D" id="3.90.1570.10">
    <property type="entry name" value="tt1808, chain A"/>
    <property type="match status" value="1"/>
</dbReference>
<dbReference type="RefSeq" id="WP_188929332.1">
    <property type="nucleotide sequence ID" value="NZ_BMJC01000001.1"/>
</dbReference>
<dbReference type="AlphaFoldDB" id="A0A8J2U9Y8"/>
<evidence type="ECO:0000259" key="1">
    <source>
        <dbReference type="Pfam" id="PF05685"/>
    </source>
</evidence>
<dbReference type="PANTHER" id="PTHR36558:SF1">
    <property type="entry name" value="RESTRICTION ENDONUCLEASE DOMAIN-CONTAINING PROTEIN-RELATED"/>
    <property type="match status" value="1"/>
</dbReference>
<reference evidence="2" key="2">
    <citation type="submission" date="2020-09" db="EMBL/GenBank/DDBJ databases">
        <authorList>
            <person name="Sun Q."/>
            <person name="Zhou Y."/>
        </authorList>
    </citation>
    <scope>NUCLEOTIDE SEQUENCE</scope>
    <source>
        <strain evidence="2">CGMCC 1.15448</strain>
    </source>
</reference>
<proteinExistence type="predicted"/>
<dbReference type="InterPro" id="IPR011335">
    <property type="entry name" value="Restrct_endonuc-II-like"/>
</dbReference>
<dbReference type="InterPro" id="IPR008538">
    <property type="entry name" value="Uma2"/>
</dbReference>
<reference evidence="2" key="1">
    <citation type="journal article" date="2014" name="Int. J. Syst. Evol. Microbiol.">
        <title>Complete genome sequence of Corynebacterium casei LMG S-19264T (=DSM 44701T), isolated from a smear-ripened cheese.</title>
        <authorList>
            <consortium name="US DOE Joint Genome Institute (JGI-PGF)"/>
            <person name="Walter F."/>
            <person name="Albersmeier A."/>
            <person name="Kalinowski J."/>
            <person name="Ruckert C."/>
        </authorList>
    </citation>
    <scope>NUCLEOTIDE SEQUENCE</scope>
    <source>
        <strain evidence="2">CGMCC 1.15448</strain>
    </source>
</reference>
<accession>A0A8J2U9Y8</accession>
<dbReference type="EMBL" id="BMJC01000001">
    <property type="protein sequence ID" value="GGA89578.1"/>
    <property type="molecule type" value="Genomic_DNA"/>
</dbReference>
<dbReference type="InterPro" id="IPR012296">
    <property type="entry name" value="Nuclease_put_TT1808"/>
</dbReference>
<dbReference type="Pfam" id="PF05685">
    <property type="entry name" value="Uma2"/>
    <property type="match status" value="1"/>
</dbReference>
<dbReference type="PANTHER" id="PTHR36558">
    <property type="entry name" value="GLR1098 PROTEIN"/>
    <property type="match status" value="1"/>
</dbReference>
<keyword evidence="3" id="KW-1185">Reference proteome</keyword>
<gene>
    <name evidence="2" type="ORF">GCM10011511_11000</name>
</gene>
<dbReference type="Proteomes" id="UP000607559">
    <property type="component" value="Unassembled WGS sequence"/>
</dbReference>
<comment type="caution">
    <text evidence="2">The sequence shown here is derived from an EMBL/GenBank/DDBJ whole genome shotgun (WGS) entry which is preliminary data.</text>
</comment>
<protein>
    <recommendedName>
        <fullName evidence="1">Putative restriction endonuclease domain-containing protein</fullName>
    </recommendedName>
</protein>